<name>A0AAV5V0V9_9BILA</name>
<feature type="transmembrane region" description="Helical" evidence="1">
    <location>
        <begin position="49"/>
        <end position="74"/>
    </location>
</feature>
<organism evidence="2 3">
    <name type="scientific">Pristionchus fissidentatus</name>
    <dbReference type="NCBI Taxonomy" id="1538716"/>
    <lineage>
        <taxon>Eukaryota</taxon>
        <taxon>Metazoa</taxon>
        <taxon>Ecdysozoa</taxon>
        <taxon>Nematoda</taxon>
        <taxon>Chromadorea</taxon>
        <taxon>Rhabditida</taxon>
        <taxon>Rhabditina</taxon>
        <taxon>Diplogasteromorpha</taxon>
        <taxon>Diplogasteroidea</taxon>
        <taxon>Neodiplogasteridae</taxon>
        <taxon>Pristionchus</taxon>
    </lineage>
</organism>
<evidence type="ECO:0000313" key="2">
    <source>
        <dbReference type="EMBL" id="GMT12396.1"/>
    </source>
</evidence>
<dbReference type="PANTHER" id="PTHR22941">
    <property type="entry name" value="SERPENTINE RECEPTOR"/>
    <property type="match status" value="1"/>
</dbReference>
<dbReference type="InterPro" id="IPR053220">
    <property type="entry name" value="Nematode_rcpt-like_serp_H"/>
</dbReference>
<dbReference type="Pfam" id="PF10318">
    <property type="entry name" value="7TM_GPCR_Srh"/>
    <property type="match status" value="1"/>
</dbReference>
<evidence type="ECO:0000313" key="3">
    <source>
        <dbReference type="Proteomes" id="UP001432322"/>
    </source>
</evidence>
<dbReference type="PANTHER" id="PTHR22941:SF26">
    <property type="entry name" value="SERPENTINE RECEPTOR, CLASS H"/>
    <property type="match status" value="1"/>
</dbReference>
<dbReference type="AlphaFoldDB" id="A0AAV5V0V9"/>
<accession>A0AAV5V0V9</accession>
<keyword evidence="3" id="KW-1185">Reference proteome</keyword>
<evidence type="ECO:0000256" key="1">
    <source>
        <dbReference type="SAM" id="Phobius"/>
    </source>
</evidence>
<evidence type="ECO:0008006" key="4">
    <source>
        <dbReference type="Google" id="ProtNLM"/>
    </source>
</evidence>
<dbReference type="InterPro" id="IPR019422">
    <property type="entry name" value="7TM_GPCR_serpentine_rcpt_Srh"/>
</dbReference>
<protein>
    <recommendedName>
        <fullName evidence="4">G protein-coupled receptor</fullName>
    </recommendedName>
</protein>
<keyword evidence="1" id="KW-0472">Membrane</keyword>
<dbReference type="EMBL" id="BTSY01000001">
    <property type="protein sequence ID" value="GMT12396.1"/>
    <property type="molecule type" value="Genomic_DNA"/>
</dbReference>
<dbReference type="Proteomes" id="UP001432322">
    <property type="component" value="Unassembled WGS sequence"/>
</dbReference>
<comment type="caution">
    <text evidence="2">The sequence shown here is derived from an EMBL/GenBank/DDBJ whole genome shotgun (WGS) entry which is preliminary data.</text>
</comment>
<proteinExistence type="predicted"/>
<feature type="transmembrane region" description="Helical" evidence="1">
    <location>
        <begin position="12"/>
        <end position="37"/>
    </location>
</feature>
<keyword evidence="1" id="KW-0812">Transmembrane</keyword>
<keyword evidence="1" id="KW-1133">Transmembrane helix</keyword>
<feature type="non-terminal residue" evidence="2">
    <location>
        <position position="131"/>
    </location>
</feature>
<reference evidence="2" key="1">
    <citation type="submission" date="2023-10" db="EMBL/GenBank/DDBJ databases">
        <title>Genome assembly of Pristionchus species.</title>
        <authorList>
            <person name="Yoshida K."/>
            <person name="Sommer R.J."/>
        </authorList>
    </citation>
    <scope>NUCLEOTIDE SEQUENCE</scope>
    <source>
        <strain evidence="2">RS5133</strain>
    </source>
</reference>
<sequence length="131" mass="14324">MSIYLPLHVQNAIAFAQHVLFVITTILNAIALFCLLKQTPPYQAGIRKYLIFIQISLIAVDVFIDLLTSPIALFPALGGYCVGILCQAGLSPKTVIGLICVMLTNIAVAILFCVIFKHQTLMLPCSKFKLS</sequence>
<feature type="transmembrane region" description="Helical" evidence="1">
    <location>
        <begin position="94"/>
        <end position="116"/>
    </location>
</feature>
<gene>
    <name evidence="2" type="ORF">PFISCL1PPCAC_3693</name>
</gene>